<proteinExistence type="predicted"/>
<comment type="caution">
    <text evidence="2">The sequence shown here is derived from an EMBL/GenBank/DDBJ whole genome shotgun (WGS) entry which is preliminary data.</text>
</comment>
<accession>A0ABQ2LDU0</accession>
<keyword evidence="3" id="KW-1185">Reference proteome</keyword>
<feature type="domain" description="Thoeris protein ThsB TIR-like" evidence="1">
    <location>
        <begin position="6"/>
        <end position="68"/>
    </location>
</feature>
<dbReference type="InterPro" id="IPR015032">
    <property type="entry name" value="ThsB__TIR-like_domain"/>
</dbReference>
<dbReference type="Proteomes" id="UP000602381">
    <property type="component" value="Unassembled WGS sequence"/>
</dbReference>
<name>A0ABQ2LDU0_9PROT</name>
<evidence type="ECO:0000313" key="2">
    <source>
        <dbReference type="EMBL" id="GGO12783.1"/>
    </source>
</evidence>
<sequence>MAQDIIDSTNPDYVMRRIRELYISDSTVTLVMLGRCTWARRYVDWEIQASLRAPQGGLPNGLLAIKLPTFPENGIFPERLNTNLLSLEKKNAGYDCYARWLSYPQSSDALWAAIEEAFQHRRTHARWIDNPRDRFGYNRQCG</sequence>
<protein>
    <recommendedName>
        <fullName evidence="1">Thoeris protein ThsB TIR-like domain-containing protein</fullName>
    </recommendedName>
</protein>
<dbReference type="Pfam" id="PF08937">
    <property type="entry name" value="ThsB_TIR"/>
    <property type="match status" value="1"/>
</dbReference>
<dbReference type="EMBL" id="BMOV01000006">
    <property type="protein sequence ID" value="GGO12783.1"/>
    <property type="molecule type" value="Genomic_DNA"/>
</dbReference>
<evidence type="ECO:0000259" key="1">
    <source>
        <dbReference type="Pfam" id="PF08937"/>
    </source>
</evidence>
<organism evidence="2 3">
    <name type="scientific">Iodidimonas muriae</name>
    <dbReference type="NCBI Taxonomy" id="261467"/>
    <lineage>
        <taxon>Bacteria</taxon>
        <taxon>Pseudomonadati</taxon>
        <taxon>Pseudomonadota</taxon>
        <taxon>Alphaproteobacteria</taxon>
        <taxon>Iodidimonadales</taxon>
        <taxon>Iodidimonadaceae</taxon>
        <taxon>Iodidimonas</taxon>
    </lineage>
</organism>
<reference evidence="3" key="1">
    <citation type="journal article" date="2019" name="Int. J. Syst. Evol. Microbiol.">
        <title>The Global Catalogue of Microorganisms (GCM) 10K type strain sequencing project: providing services to taxonomists for standard genome sequencing and annotation.</title>
        <authorList>
            <consortium name="The Broad Institute Genomics Platform"/>
            <consortium name="The Broad Institute Genome Sequencing Center for Infectious Disease"/>
            <person name="Wu L."/>
            <person name="Ma J."/>
        </authorList>
    </citation>
    <scope>NUCLEOTIDE SEQUENCE [LARGE SCALE GENOMIC DNA]</scope>
    <source>
        <strain evidence="3">JCM 17843</strain>
    </source>
</reference>
<gene>
    <name evidence="2" type="ORF">GCM10007972_18150</name>
</gene>
<evidence type="ECO:0000313" key="3">
    <source>
        <dbReference type="Proteomes" id="UP000602381"/>
    </source>
</evidence>